<dbReference type="Proteomes" id="UP000001744">
    <property type="component" value="Unassembled WGS sequence"/>
</dbReference>
<evidence type="ECO:0000313" key="2">
    <source>
        <dbReference type="EMBL" id="EEB06324.1"/>
    </source>
</evidence>
<dbReference type="OrthoDB" id="5365570at2759"/>
<dbReference type="HOGENOM" id="CLU_504484_0_0_1"/>
<dbReference type="JaponicusDB" id="SJAG_01367">
    <property type="gene designation" value="ccz1"/>
</dbReference>
<accession>B6K0H4</accession>
<name>B6K0H4_SCHJY</name>
<sequence>MVLVDQFCVYRCLSVEKVVIVWSYNHRHPNSESQANADSEPSNVSELKRQISLLNGLIQFSDDNAQSTPKESQKTMSQSWMSLSRSMVLTPPRPSSPLIHVDTSKSLRLVLPFSPRNVAAVDWQCTFQESDDDDDSESDCTSSSENSNEHDASHSPSHASFPSHGLYIYLSVCKPSPSVFVLNTTIQSLCNQFFVTNFSFLRSYHNGTLSSHEVRCLQHWWNQRLSPLECGGSLLRSFQAVAVEKDSADTSRSDAIERILEHGALPWYAFYVIKVRAGQPVVQMGKMREGYANDAQLNALFEFCASQYPFTASTMSSLWPDVALQISGKFRKAQLLCMRVGIEKRELLIVLRPAEIAQSQLQVKKSLMTAEQQSDRERPLRLEDDIMIQLRAQLQVLQPSPPVTGLPGCFPESETFWGLLVHHPTCKAIARLNFPTVDAHHLWEVLENIQMSKQTEHSERLTVRSRRGYWILRQVIAPSEDRSEWSTFANHTEPVLPLYTILLITKTKTFGTVEQFHPKALRYLNTILDWVSTQKHA</sequence>
<dbReference type="OMA" id="LVEHFCI"/>
<protein>
    <submittedName>
        <fullName evidence="2">Uncharacterized protein</fullName>
    </submittedName>
</protein>
<dbReference type="RefSeq" id="XP_002172617.1">
    <property type="nucleotide sequence ID" value="XM_002172581.1"/>
</dbReference>
<proteinExistence type="predicted"/>
<gene>
    <name evidence="3" type="primary">ccz1</name>
    <name evidence="2" type="ORF">SJAG_01367</name>
</gene>
<dbReference type="EMBL" id="KE651168">
    <property type="protein sequence ID" value="EEB06324.1"/>
    <property type="molecule type" value="Genomic_DNA"/>
</dbReference>
<organism evidence="2 4">
    <name type="scientific">Schizosaccharomyces japonicus (strain yFS275 / FY16936)</name>
    <name type="common">Fission yeast</name>
    <dbReference type="NCBI Taxonomy" id="402676"/>
    <lineage>
        <taxon>Eukaryota</taxon>
        <taxon>Fungi</taxon>
        <taxon>Dikarya</taxon>
        <taxon>Ascomycota</taxon>
        <taxon>Taphrinomycotina</taxon>
        <taxon>Schizosaccharomycetes</taxon>
        <taxon>Schizosaccharomycetales</taxon>
        <taxon>Schizosaccharomycetaceae</taxon>
        <taxon>Schizosaccharomyces</taxon>
    </lineage>
</organism>
<dbReference type="GeneID" id="7048116"/>
<feature type="compositionally biased region" description="Acidic residues" evidence="1">
    <location>
        <begin position="129"/>
        <end position="138"/>
    </location>
</feature>
<keyword evidence="4" id="KW-1185">Reference proteome</keyword>
<feature type="region of interest" description="Disordered" evidence="1">
    <location>
        <begin position="129"/>
        <end position="159"/>
    </location>
</feature>
<reference evidence="2 4" key="1">
    <citation type="journal article" date="2011" name="Science">
        <title>Comparative functional genomics of the fission yeasts.</title>
        <authorList>
            <person name="Rhind N."/>
            <person name="Chen Z."/>
            <person name="Yassour M."/>
            <person name="Thompson D.A."/>
            <person name="Haas B.J."/>
            <person name="Habib N."/>
            <person name="Wapinski I."/>
            <person name="Roy S."/>
            <person name="Lin M.F."/>
            <person name="Heiman D.I."/>
            <person name="Young S.K."/>
            <person name="Furuya K."/>
            <person name="Guo Y."/>
            <person name="Pidoux A."/>
            <person name="Chen H.M."/>
            <person name="Robbertse B."/>
            <person name="Goldberg J.M."/>
            <person name="Aoki K."/>
            <person name="Bayne E.H."/>
            <person name="Berlin A.M."/>
            <person name="Desjardins C.A."/>
            <person name="Dobbs E."/>
            <person name="Dukaj L."/>
            <person name="Fan L."/>
            <person name="FitzGerald M.G."/>
            <person name="French C."/>
            <person name="Gujja S."/>
            <person name="Hansen K."/>
            <person name="Keifenheim D."/>
            <person name="Levin J.Z."/>
            <person name="Mosher R.A."/>
            <person name="Mueller C.A."/>
            <person name="Pfiffner J."/>
            <person name="Priest M."/>
            <person name="Russ C."/>
            <person name="Smialowska A."/>
            <person name="Swoboda P."/>
            <person name="Sykes S.M."/>
            <person name="Vaughn M."/>
            <person name="Vengrova S."/>
            <person name="Yoder R."/>
            <person name="Zeng Q."/>
            <person name="Allshire R."/>
            <person name="Baulcombe D."/>
            <person name="Birren B.W."/>
            <person name="Brown W."/>
            <person name="Ekwall K."/>
            <person name="Kellis M."/>
            <person name="Leatherwood J."/>
            <person name="Levin H."/>
            <person name="Margalit H."/>
            <person name="Martienssen R."/>
            <person name="Nieduszynski C.A."/>
            <person name="Spatafora J.W."/>
            <person name="Friedman N."/>
            <person name="Dalgaard J.Z."/>
            <person name="Baumann P."/>
            <person name="Niki H."/>
            <person name="Regev A."/>
            <person name="Nusbaum C."/>
        </authorList>
    </citation>
    <scope>NUCLEOTIDE SEQUENCE [LARGE SCALE GENOMIC DNA]</scope>
    <source>
        <strain evidence="4">yFS275 / FY16936</strain>
    </source>
</reference>
<dbReference type="VEuPathDB" id="FungiDB:SJAG_01367"/>
<evidence type="ECO:0000313" key="4">
    <source>
        <dbReference type="Proteomes" id="UP000001744"/>
    </source>
</evidence>
<evidence type="ECO:0000313" key="3">
    <source>
        <dbReference type="JaponicusDB" id="SJAG_01367"/>
    </source>
</evidence>
<evidence type="ECO:0000256" key="1">
    <source>
        <dbReference type="SAM" id="MobiDB-lite"/>
    </source>
</evidence>
<dbReference type="AlphaFoldDB" id="B6K0H4"/>